<keyword evidence="5 6" id="KW-0326">Glycosidase</keyword>
<dbReference type="Proteomes" id="UP000001349">
    <property type="component" value="Chromosome"/>
</dbReference>
<dbReference type="InterPro" id="IPR023230">
    <property type="entry name" value="Glyco_hydro_2_CS"/>
</dbReference>
<organism evidence="10 11">
    <name type="scientific">Ruminiclostridium cellulolyticum (strain ATCC 35319 / DSM 5812 / JCM 6584 / H10)</name>
    <name type="common">Clostridium cellulolyticum</name>
    <dbReference type="NCBI Taxonomy" id="394503"/>
    <lineage>
        <taxon>Bacteria</taxon>
        <taxon>Bacillati</taxon>
        <taxon>Bacillota</taxon>
        <taxon>Clostridia</taxon>
        <taxon>Eubacteriales</taxon>
        <taxon>Oscillospiraceae</taxon>
        <taxon>Ruminiclostridium</taxon>
    </lineage>
</organism>
<dbReference type="SUPFAM" id="SSF49303">
    <property type="entry name" value="beta-Galactosidase/glucuronidase domain"/>
    <property type="match status" value="1"/>
</dbReference>
<evidence type="ECO:0000259" key="9">
    <source>
        <dbReference type="Pfam" id="PF02837"/>
    </source>
</evidence>
<dbReference type="PANTHER" id="PTHR10066">
    <property type="entry name" value="BETA-GLUCURONIDASE"/>
    <property type="match status" value="1"/>
</dbReference>
<name>B8I2M8_RUMCH</name>
<dbReference type="CAZy" id="GH2">
    <property type="family name" value="Glycoside Hydrolase Family 2"/>
</dbReference>
<dbReference type="PROSITE" id="PS00608">
    <property type="entry name" value="GLYCOSYL_HYDROL_F2_2"/>
    <property type="match status" value="1"/>
</dbReference>
<proteinExistence type="inferred from homology"/>
<dbReference type="HOGENOM" id="CLU_006501_6_1_9"/>
<dbReference type="OrthoDB" id="9762066at2"/>
<dbReference type="AlphaFoldDB" id="B8I2M8"/>
<evidence type="ECO:0000259" key="7">
    <source>
        <dbReference type="Pfam" id="PF00703"/>
    </source>
</evidence>
<evidence type="ECO:0000313" key="11">
    <source>
        <dbReference type="Proteomes" id="UP000001349"/>
    </source>
</evidence>
<dbReference type="GO" id="GO:0019391">
    <property type="term" value="P:glucuronoside catabolic process"/>
    <property type="evidence" value="ECO:0007669"/>
    <property type="project" value="TreeGrafter"/>
</dbReference>
<dbReference type="EMBL" id="CP001348">
    <property type="protein sequence ID" value="ACL76021.1"/>
    <property type="molecule type" value="Genomic_DNA"/>
</dbReference>
<dbReference type="InterPro" id="IPR006102">
    <property type="entry name" value="Ig-like_GH2"/>
</dbReference>
<dbReference type="GO" id="GO:0005975">
    <property type="term" value="P:carbohydrate metabolic process"/>
    <property type="evidence" value="ECO:0007669"/>
    <property type="project" value="InterPro"/>
</dbReference>
<accession>B8I2M8</accession>
<feature type="domain" description="Glycosyl hydrolases family 2 sugar binding" evidence="9">
    <location>
        <begin position="14"/>
        <end position="190"/>
    </location>
</feature>
<evidence type="ECO:0000259" key="8">
    <source>
        <dbReference type="Pfam" id="PF02836"/>
    </source>
</evidence>
<evidence type="ECO:0000313" key="10">
    <source>
        <dbReference type="EMBL" id="ACL76021.1"/>
    </source>
</evidence>
<dbReference type="Pfam" id="PF02837">
    <property type="entry name" value="Glyco_hydro_2_N"/>
    <property type="match status" value="1"/>
</dbReference>
<gene>
    <name evidence="10" type="ordered locus">Ccel_1670</name>
</gene>
<dbReference type="InterPro" id="IPR008979">
    <property type="entry name" value="Galactose-bd-like_sf"/>
</dbReference>
<dbReference type="InterPro" id="IPR017853">
    <property type="entry name" value="GH"/>
</dbReference>
<dbReference type="InterPro" id="IPR036156">
    <property type="entry name" value="Beta-gal/glucu_dom_sf"/>
</dbReference>
<dbReference type="GO" id="GO:0004566">
    <property type="term" value="F:beta-glucuronidase activity"/>
    <property type="evidence" value="ECO:0007669"/>
    <property type="project" value="UniProtKB-EC"/>
</dbReference>
<evidence type="ECO:0000256" key="6">
    <source>
        <dbReference type="RuleBase" id="RU361154"/>
    </source>
</evidence>
<dbReference type="InterPro" id="IPR023232">
    <property type="entry name" value="Glyco_hydro_2_AS"/>
</dbReference>
<evidence type="ECO:0000256" key="4">
    <source>
        <dbReference type="ARBA" id="ARBA00022801"/>
    </source>
</evidence>
<sequence>MLYPVLNSSRTLIDLSGIWSFKADDGTGFQQQWYANKLKNPMTMAVPASYNDQKESIDLRDHYGYVFYQREIAIPKTLEGQRIVLRFGAVTHYAKVYLNGQLITEHKGGFLPFEVEIQDKVKSQNNLLTVAVNNVVDYSTLPVGSEVGGNMLGGVLPPVPGVTPKKQNAPNFDFFNYAGIHRPVKIYSTPKKFIEDITIVPSLEGTKASVYYKIDTIGQGETTLTIYDEEREVVAEAKGNEGTFIIENVHLWQPLNAYLYAAEITFGEDRYEQSFGVRTVEVKDSQFLINGKPFYFKGFGKHEDFIAHGRGLDEVLNVKDLSLLRWIGANSFRTSHYPYSEEMMNLCDREGFVVIDETPAVGVNVNFGAMSGGGKRDTFEVLHTHQHHHDVVVDMIERDKNHPCIVMWSIANESDTTAFPESSYNYYKPLYDLAHKVDPQNRPVTIVGVQGEYKTDKTLPAMDVICLNRYYGWYIYGGDLNAAKQALSIELDYWKTIGKPIIFTEYGADTVAGLHLATPTMFTEEYQVEFLRANHEIFDKYDCFVGEHVWNFADFQTIQGIMRVEGNKKGAFTRDRRPKLAAHYLQNRWTQIPDFEYK</sequence>
<reference evidence="10 11" key="1">
    <citation type="submission" date="2009-01" db="EMBL/GenBank/DDBJ databases">
        <title>Complete sequence of Clostridium cellulolyticum H10.</title>
        <authorList>
            <consortium name="US DOE Joint Genome Institute"/>
            <person name="Lucas S."/>
            <person name="Copeland A."/>
            <person name="Lapidus A."/>
            <person name="Glavina del Rio T."/>
            <person name="Dalin E."/>
            <person name="Tice H."/>
            <person name="Bruce D."/>
            <person name="Goodwin L."/>
            <person name="Pitluck S."/>
            <person name="Chertkov O."/>
            <person name="Saunders E."/>
            <person name="Brettin T."/>
            <person name="Detter J.C."/>
            <person name="Han C."/>
            <person name="Larimer F."/>
            <person name="Land M."/>
            <person name="Hauser L."/>
            <person name="Kyrpides N."/>
            <person name="Ivanova N."/>
            <person name="Zhou J."/>
            <person name="Richardson P."/>
        </authorList>
    </citation>
    <scope>NUCLEOTIDE SEQUENCE [LARGE SCALE GENOMIC DNA]</scope>
    <source>
        <strain evidence="11">ATCC 35319 / DSM 5812 / JCM 6584 / H10</strain>
    </source>
</reference>
<dbReference type="EC" id="3.2.1.31" evidence="2"/>
<dbReference type="InterPro" id="IPR006101">
    <property type="entry name" value="Glyco_hydro_2"/>
</dbReference>
<dbReference type="SUPFAM" id="SSF49785">
    <property type="entry name" value="Galactose-binding domain-like"/>
    <property type="match status" value="1"/>
</dbReference>
<feature type="domain" description="Glycoside hydrolase family 2 catalytic" evidence="8">
    <location>
        <begin position="280"/>
        <end position="592"/>
    </location>
</feature>
<dbReference type="KEGG" id="cce:Ccel_1670"/>
<evidence type="ECO:0000256" key="3">
    <source>
        <dbReference type="ARBA" id="ARBA00016205"/>
    </source>
</evidence>
<keyword evidence="11" id="KW-1185">Reference proteome</keyword>
<dbReference type="PRINTS" id="PR00132">
    <property type="entry name" value="GLHYDRLASE2"/>
</dbReference>
<dbReference type="Gene3D" id="3.20.20.80">
    <property type="entry name" value="Glycosidases"/>
    <property type="match status" value="1"/>
</dbReference>
<dbReference type="InterPro" id="IPR013783">
    <property type="entry name" value="Ig-like_fold"/>
</dbReference>
<keyword evidence="4 6" id="KW-0378">Hydrolase</keyword>
<dbReference type="FunFam" id="3.20.20.80:FF:000080">
    <property type="entry name" value="Beta-glucuronidase UidA"/>
    <property type="match status" value="1"/>
</dbReference>
<evidence type="ECO:0000256" key="1">
    <source>
        <dbReference type="ARBA" id="ARBA00007401"/>
    </source>
</evidence>
<evidence type="ECO:0000256" key="5">
    <source>
        <dbReference type="ARBA" id="ARBA00023295"/>
    </source>
</evidence>
<dbReference type="NCBIfam" id="NF007538">
    <property type="entry name" value="PRK10150.1"/>
    <property type="match status" value="1"/>
</dbReference>
<dbReference type="Pfam" id="PF00703">
    <property type="entry name" value="Glyco_hydro_2"/>
    <property type="match status" value="1"/>
</dbReference>
<dbReference type="PANTHER" id="PTHR10066:SF67">
    <property type="entry name" value="BETA-GLUCURONIDASE"/>
    <property type="match status" value="1"/>
</dbReference>
<comment type="similarity">
    <text evidence="1 6">Belongs to the glycosyl hydrolase 2 family.</text>
</comment>
<dbReference type="eggNOG" id="COG3250">
    <property type="taxonomic scope" value="Bacteria"/>
</dbReference>
<feature type="domain" description="Glycoside hydrolase family 2 immunoglobulin-like beta-sandwich" evidence="7">
    <location>
        <begin position="194"/>
        <end position="278"/>
    </location>
</feature>
<dbReference type="Gene3D" id="2.60.120.260">
    <property type="entry name" value="Galactose-binding domain-like"/>
    <property type="match status" value="1"/>
</dbReference>
<dbReference type="Pfam" id="PF02836">
    <property type="entry name" value="Glyco_hydro_2_C"/>
    <property type="match status" value="1"/>
</dbReference>
<dbReference type="Gene3D" id="2.60.40.10">
    <property type="entry name" value="Immunoglobulins"/>
    <property type="match status" value="1"/>
</dbReference>
<dbReference type="STRING" id="394503.Ccel_1670"/>
<protein>
    <recommendedName>
        <fullName evidence="3">Beta-glucuronidase</fullName>
        <ecNumber evidence="2">3.2.1.31</ecNumber>
    </recommendedName>
</protein>
<dbReference type="InterPro" id="IPR006103">
    <property type="entry name" value="Glyco_hydro_2_cat"/>
</dbReference>
<dbReference type="PROSITE" id="PS00719">
    <property type="entry name" value="GLYCOSYL_HYDROL_F2_1"/>
    <property type="match status" value="1"/>
</dbReference>
<evidence type="ECO:0000256" key="2">
    <source>
        <dbReference type="ARBA" id="ARBA00012761"/>
    </source>
</evidence>
<dbReference type="SUPFAM" id="SSF51445">
    <property type="entry name" value="(Trans)glycosidases"/>
    <property type="match status" value="1"/>
</dbReference>
<dbReference type="GO" id="GO:0030246">
    <property type="term" value="F:carbohydrate binding"/>
    <property type="evidence" value="ECO:0007669"/>
    <property type="project" value="TreeGrafter"/>
</dbReference>
<dbReference type="InterPro" id="IPR006104">
    <property type="entry name" value="Glyco_hydro_2_N"/>
</dbReference>